<dbReference type="SUPFAM" id="SSF88946">
    <property type="entry name" value="Sigma2 domain of RNA polymerase sigma factors"/>
    <property type="match status" value="1"/>
</dbReference>
<accession>A0AA87XXP0</accession>
<evidence type="ECO:0000256" key="1">
    <source>
        <dbReference type="SAM" id="Phobius"/>
    </source>
</evidence>
<gene>
    <name evidence="5" type="ORF">GCM10007387_42600</name>
</gene>
<dbReference type="Gene3D" id="1.10.1740.10">
    <property type="match status" value="1"/>
</dbReference>
<comment type="caution">
    <text evidence="5">The sequence shown here is derived from an EMBL/GenBank/DDBJ whole genome shotgun (WGS) entry which is preliminary data.</text>
</comment>
<dbReference type="InterPro" id="IPR013324">
    <property type="entry name" value="RNA_pol_sigma_r3/r4-like"/>
</dbReference>
<evidence type="ECO:0000259" key="4">
    <source>
        <dbReference type="Pfam" id="PF08281"/>
    </source>
</evidence>
<dbReference type="NCBIfam" id="TIGR02937">
    <property type="entry name" value="sigma70-ECF"/>
    <property type="match status" value="1"/>
</dbReference>
<dbReference type="GO" id="GO:0016987">
    <property type="term" value="F:sigma factor activity"/>
    <property type="evidence" value="ECO:0007669"/>
    <property type="project" value="InterPro"/>
</dbReference>
<reference evidence="5" key="1">
    <citation type="journal article" date="2014" name="Int. J. Syst. Evol. Microbiol.">
        <title>Complete genome sequence of Corynebacterium casei LMG S-19264T (=DSM 44701T), isolated from a smear-ripened cheese.</title>
        <authorList>
            <consortium name="US DOE Joint Genome Institute (JGI-PGF)"/>
            <person name="Walter F."/>
            <person name="Albersmeier A."/>
            <person name="Kalinowski J."/>
            <person name="Ruckert C."/>
        </authorList>
    </citation>
    <scope>NUCLEOTIDE SEQUENCE</scope>
    <source>
        <strain evidence="5">KCTC 12343</strain>
    </source>
</reference>
<dbReference type="InterPro" id="IPR007627">
    <property type="entry name" value="RNA_pol_sigma70_r2"/>
</dbReference>
<evidence type="ECO:0008006" key="7">
    <source>
        <dbReference type="Google" id="ProtNLM"/>
    </source>
</evidence>
<keyword evidence="1" id="KW-1133">Transmembrane helix</keyword>
<name>A0AA87XXP0_9BURK</name>
<feature type="domain" description="RNA polymerase sigma-70 region 2" evidence="2">
    <location>
        <begin position="1"/>
        <end position="62"/>
    </location>
</feature>
<evidence type="ECO:0000259" key="2">
    <source>
        <dbReference type="Pfam" id="PF04542"/>
    </source>
</evidence>
<evidence type="ECO:0000259" key="3">
    <source>
        <dbReference type="Pfam" id="PF04773"/>
    </source>
</evidence>
<dbReference type="PANTHER" id="PTHR30273">
    <property type="entry name" value="PERIPLASMIC SIGNAL SENSOR AND SIGMA FACTOR ACTIVATOR FECR-RELATED"/>
    <property type="match status" value="1"/>
</dbReference>
<dbReference type="Pfam" id="PF04773">
    <property type="entry name" value="FecR"/>
    <property type="match status" value="1"/>
</dbReference>
<keyword evidence="1" id="KW-0472">Membrane</keyword>
<dbReference type="Pfam" id="PF04542">
    <property type="entry name" value="Sigma70_r2"/>
    <property type="match status" value="1"/>
</dbReference>
<dbReference type="InterPro" id="IPR014284">
    <property type="entry name" value="RNA_pol_sigma-70_dom"/>
</dbReference>
<dbReference type="PANTHER" id="PTHR30273:SF2">
    <property type="entry name" value="PROTEIN FECR"/>
    <property type="match status" value="1"/>
</dbReference>
<sequence length="419" mass="45230">MIARYYQELLNHFTRMVQDRDSAADIVQEAYARVLAQRSDVAQPRALLYHTARNLVIDRHRRSVTRREMEAVTDDGAEMASLAGPAAWEPEAALASAQAVSAMLQAIEDLPPRCREAFTLHRFEGLPHAKVAERMGISRKMVEQHIALAMAACRRCRAQLDVPGHRNAQAVPPRRRAIVAGAGLAVLLPAGLAGLAWWQPLASSSHVTAGNERLDTLLPDGSRLQLASSSRAALAIYRTRREIALAHGQARFEVASDPGRPFTVLAGALRITVVGTRFSVRHVAGPQGGICIAVEEGRVRVARGGWFASSGEAVDLVAGQAIGSDASGVLGAVSAVRAADLAPWHTRRTSFENATLAQVLAAFERYGDTGLRVRDPAVARLRVTGTFDLLRPDRFAQLLPRALPVRLASAGGETEIRGR</sequence>
<feature type="domain" description="FecR protein" evidence="3">
    <location>
        <begin position="207"/>
        <end position="300"/>
    </location>
</feature>
<dbReference type="GO" id="GO:0003677">
    <property type="term" value="F:DNA binding"/>
    <property type="evidence" value="ECO:0007669"/>
    <property type="project" value="InterPro"/>
</dbReference>
<keyword evidence="1" id="KW-0812">Transmembrane</keyword>
<dbReference type="InterPro" id="IPR013325">
    <property type="entry name" value="RNA_pol_sigma_r2"/>
</dbReference>
<dbReference type="SUPFAM" id="SSF88659">
    <property type="entry name" value="Sigma3 and sigma4 domains of RNA polymerase sigma factors"/>
    <property type="match status" value="1"/>
</dbReference>
<dbReference type="Proteomes" id="UP000628442">
    <property type="component" value="Unassembled WGS sequence"/>
</dbReference>
<feature type="transmembrane region" description="Helical" evidence="1">
    <location>
        <begin position="177"/>
        <end position="198"/>
    </location>
</feature>
<dbReference type="InterPro" id="IPR036388">
    <property type="entry name" value="WH-like_DNA-bd_sf"/>
</dbReference>
<dbReference type="InterPro" id="IPR006860">
    <property type="entry name" value="FecR"/>
</dbReference>
<dbReference type="AlphaFoldDB" id="A0AA87XXP0"/>
<dbReference type="Gene3D" id="2.60.120.1440">
    <property type="match status" value="1"/>
</dbReference>
<feature type="domain" description="RNA polymerase sigma factor 70 region 4 type 2" evidence="4">
    <location>
        <begin position="103"/>
        <end position="153"/>
    </location>
</feature>
<evidence type="ECO:0000313" key="5">
    <source>
        <dbReference type="EMBL" id="GGY55530.1"/>
    </source>
</evidence>
<dbReference type="EMBL" id="BMWV01000010">
    <property type="protein sequence ID" value="GGY55530.1"/>
    <property type="molecule type" value="Genomic_DNA"/>
</dbReference>
<protein>
    <recommendedName>
        <fullName evidence="7">Sigma-70 family RNA polymerase sigma factor</fullName>
    </recommendedName>
</protein>
<reference evidence="5" key="2">
    <citation type="submission" date="2022-12" db="EMBL/GenBank/DDBJ databases">
        <authorList>
            <person name="Sun Q."/>
            <person name="Kim S."/>
        </authorList>
    </citation>
    <scope>NUCLEOTIDE SEQUENCE</scope>
    <source>
        <strain evidence="5">KCTC 12343</strain>
    </source>
</reference>
<dbReference type="GO" id="GO:0006352">
    <property type="term" value="P:DNA-templated transcription initiation"/>
    <property type="evidence" value="ECO:0007669"/>
    <property type="project" value="InterPro"/>
</dbReference>
<dbReference type="InterPro" id="IPR012373">
    <property type="entry name" value="Ferrdict_sens_TM"/>
</dbReference>
<proteinExistence type="predicted"/>
<dbReference type="CDD" id="cd06171">
    <property type="entry name" value="Sigma70_r4"/>
    <property type="match status" value="1"/>
</dbReference>
<organism evidence="5 6">
    <name type="scientific">Pseudoduganella albidiflava</name>
    <dbReference type="NCBI Taxonomy" id="321983"/>
    <lineage>
        <taxon>Bacteria</taxon>
        <taxon>Pseudomonadati</taxon>
        <taxon>Pseudomonadota</taxon>
        <taxon>Betaproteobacteria</taxon>
        <taxon>Burkholderiales</taxon>
        <taxon>Oxalobacteraceae</taxon>
        <taxon>Telluria group</taxon>
        <taxon>Pseudoduganella</taxon>
    </lineage>
</organism>
<dbReference type="Gene3D" id="1.10.10.10">
    <property type="entry name" value="Winged helix-like DNA-binding domain superfamily/Winged helix DNA-binding domain"/>
    <property type="match status" value="1"/>
</dbReference>
<dbReference type="InterPro" id="IPR013249">
    <property type="entry name" value="RNA_pol_sigma70_r4_t2"/>
</dbReference>
<dbReference type="Pfam" id="PF08281">
    <property type="entry name" value="Sigma70_r4_2"/>
    <property type="match status" value="1"/>
</dbReference>
<evidence type="ECO:0000313" key="6">
    <source>
        <dbReference type="Proteomes" id="UP000628442"/>
    </source>
</evidence>
<dbReference type="RefSeq" id="WP_229420687.1">
    <property type="nucleotide sequence ID" value="NZ_BMWV01000010.1"/>
</dbReference>
<dbReference type="GO" id="GO:0016989">
    <property type="term" value="F:sigma factor antagonist activity"/>
    <property type="evidence" value="ECO:0007669"/>
    <property type="project" value="TreeGrafter"/>
</dbReference>